<evidence type="ECO:0000313" key="3">
    <source>
        <dbReference type="Proteomes" id="UP000236721"/>
    </source>
</evidence>
<sequence length="272" mass="30842">MHLEVSERGSCSALLVKALLKRADVNKDSVIEPFSLTCKALCFNSKKVDRYCQFFGLNNSSVPLPYLFVATQNEQLMLFTHPETCIRPLGLVHTYIEFEQAEALSTGVSYQFQLSLSHQSTTEKGLTFEVLGELYSGSIKVAQYRSGYLMPLGHTARRSKHTRVDDRPGLKLGSRLRLTVSDARAYARLSGDYNPIHLFNWSARLFGFRRPIIHGMFLVARLHAQASPANRVIRYGFKRPVLLPQQLWFADVNGQTCLLNEQKKIVVEAEHH</sequence>
<dbReference type="PANTHER" id="PTHR43841:SF3">
    <property type="entry name" value="(3R)-HYDROXYACYL-ACP DEHYDRATASE SUBUNIT HADB"/>
    <property type="match status" value="1"/>
</dbReference>
<gene>
    <name evidence="2" type="ORF">SAMN04488244_10463</name>
</gene>
<organism evidence="2 3">
    <name type="scientific">Vibrio hangzhouensis</name>
    <dbReference type="NCBI Taxonomy" id="462991"/>
    <lineage>
        <taxon>Bacteria</taxon>
        <taxon>Pseudomonadati</taxon>
        <taxon>Pseudomonadota</taxon>
        <taxon>Gammaproteobacteria</taxon>
        <taxon>Vibrionales</taxon>
        <taxon>Vibrionaceae</taxon>
        <taxon>Vibrio</taxon>
    </lineage>
</organism>
<dbReference type="PANTHER" id="PTHR43841">
    <property type="entry name" value="3-HYDROXYACYL-THIOESTER DEHYDRATASE HTDX-RELATED"/>
    <property type="match status" value="1"/>
</dbReference>
<accession>A0A1H5V7C8</accession>
<dbReference type="AlphaFoldDB" id="A0A1H5V7C8"/>
<proteinExistence type="predicted"/>
<evidence type="ECO:0000259" key="1">
    <source>
        <dbReference type="Pfam" id="PF01575"/>
    </source>
</evidence>
<evidence type="ECO:0000313" key="2">
    <source>
        <dbReference type="EMBL" id="SEF82651.1"/>
    </source>
</evidence>
<protein>
    <submittedName>
        <fullName evidence="2">MaoC like domain-containing protein</fullName>
    </submittedName>
</protein>
<dbReference type="OrthoDB" id="9774179at2"/>
<dbReference type="InterPro" id="IPR002539">
    <property type="entry name" value="MaoC-like_dom"/>
</dbReference>
<dbReference type="GO" id="GO:0006633">
    <property type="term" value="P:fatty acid biosynthetic process"/>
    <property type="evidence" value="ECO:0007669"/>
    <property type="project" value="InterPro"/>
</dbReference>
<dbReference type="SUPFAM" id="SSF54637">
    <property type="entry name" value="Thioesterase/thiol ester dehydrase-isomerase"/>
    <property type="match status" value="1"/>
</dbReference>
<keyword evidence="3" id="KW-1185">Reference proteome</keyword>
<reference evidence="3" key="1">
    <citation type="submission" date="2016-10" db="EMBL/GenBank/DDBJ databases">
        <authorList>
            <person name="Varghese N."/>
            <person name="Submissions S."/>
        </authorList>
    </citation>
    <scope>NUCLEOTIDE SEQUENCE [LARGE SCALE GENOMIC DNA]</scope>
    <source>
        <strain evidence="3">CGMCC 1.7062</strain>
    </source>
</reference>
<feature type="domain" description="MaoC-like" evidence="1">
    <location>
        <begin position="175"/>
        <end position="238"/>
    </location>
</feature>
<dbReference type="PRINTS" id="PR01483">
    <property type="entry name" value="FASYNTHASE"/>
</dbReference>
<dbReference type="CDD" id="cd03441">
    <property type="entry name" value="R_hydratase_like"/>
    <property type="match status" value="1"/>
</dbReference>
<name>A0A1H5V7C8_9VIBR</name>
<dbReference type="GO" id="GO:0005835">
    <property type="term" value="C:fatty acid synthase complex"/>
    <property type="evidence" value="ECO:0007669"/>
    <property type="project" value="InterPro"/>
</dbReference>
<dbReference type="InterPro" id="IPR029069">
    <property type="entry name" value="HotDog_dom_sf"/>
</dbReference>
<dbReference type="Pfam" id="PF01575">
    <property type="entry name" value="MaoC_dehydratas"/>
    <property type="match status" value="1"/>
</dbReference>
<dbReference type="Proteomes" id="UP000236721">
    <property type="component" value="Unassembled WGS sequence"/>
</dbReference>
<dbReference type="GO" id="GO:0004312">
    <property type="term" value="F:fatty acid synthase activity"/>
    <property type="evidence" value="ECO:0007669"/>
    <property type="project" value="InterPro"/>
</dbReference>
<dbReference type="Gene3D" id="3.10.129.10">
    <property type="entry name" value="Hotdog Thioesterase"/>
    <property type="match status" value="1"/>
</dbReference>
<dbReference type="InterPro" id="IPR003965">
    <property type="entry name" value="Fatty_acid_synthase"/>
</dbReference>
<dbReference type="EMBL" id="FNVG01000004">
    <property type="protein sequence ID" value="SEF82651.1"/>
    <property type="molecule type" value="Genomic_DNA"/>
</dbReference>
<dbReference type="RefSeq" id="WP_103879343.1">
    <property type="nucleotide sequence ID" value="NZ_FNVG01000004.1"/>
</dbReference>